<sequence length="317" mass="36420">MPSSPSRPWVSATFGLIATYCILQGGDEASVQDWKTESVLMYLVYSNSTLNIGAHGKDAGAGCFQHRRQPREPGSLSIRWRRKHTEEEKIFEVYEKRVKDPDPRREFLMGPLLCRGWVVQERALCRRMLHFTAETGYPASELDPFGHHWKFSGGLGGPGTLIEAPSEQRQPGLQVREMWSEMLRHYTSTLLTKQSDKLVAFEGISRMLAELTGTPYQHGFLLNNLPYTLCWSYEDSETWDPDDRRKPLGWRPDGSFPSWHWASSNGTIYQQPIVDRHARYDRLWHSPLRKRHRTVYLPSPLPAAAIPLASAFFALKY</sequence>
<accession>A0ABR0EHD9</accession>
<name>A0ABR0EHD9_ZASCE</name>
<dbReference type="EMBL" id="JAXOVC010000006">
    <property type="protein sequence ID" value="KAK4500926.1"/>
    <property type="molecule type" value="Genomic_DNA"/>
</dbReference>
<proteinExistence type="predicted"/>
<keyword evidence="1" id="KW-0732">Signal</keyword>
<feature type="chain" id="PRO_5047206561" description="Heterokaryon incompatibility domain-containing protein" evidence="1">
    <location>
        <begin position="29"/>
        <end position="317"/>
    </location>
</feature>
<reference evidence="3 4" key="1">
    <citation type="journal article" date="2023" name="G3 (Bethesda)">
        <title>A chromosome-level genome assembly of Zasmidium syzygii isolated from banana leaves.</title>
        <authorList>
            <person name="van Westerhoven A.C."/>
            <person name="Mehrabi R."/>
            <person name="Talebi R."/>
            <person name="Steentjes M.B.F."/>
            <person name="Corcolon B."/>
            <person name="Chong P.A."/>
            <person name="Kema G.H.J."/>
            <person name="Seidl M.F."/>
        </authorList>
    </citation>
    <scope>NUCLEOTIDE SEQUENCE [LARGE SCALE GENOMIC DNA]</scope>
    <source>
        <strain evidence="3 4">P124</strain>
    </source>
</reference>
<evidence type="ECO:0000313" key="4">
    <source>
        <dbReference type="Proteomes" id="UP001305779"/>
    </source>
</evidence>
<evidence type="ECO:0000259" key="2">
    <source>
        <dbReference type="Pfam" id="PF06985"/>
    </source>
</evidence>
<dbReference type="Pfam" id="PF06985">
    <property type="entry name" value="HET"/>
    <property type="match status" value="1"/>
</dbReference>
<feature type="domain" description="Heterokaryon incompatibility" evidence="2">
    <location>
        <begin position="19"/>
        <end position="121"/>
    </location>
</feature>
<organism evidence="3 4">
    <name type="scientific">Zasmidium cellare</name>
    <name type="common">Wine cellar mold</name>
    <name type="synonym">Racodium cellare</name>
    <dbReference type="NCBI Taxonomy" id="395010"/>
    <lineage>
        <taxon>Eukaryota</taxon>
        <taxon>Fungi</taxon>
        <taxon>Dikarya</taxon>
        <taxon>Ascomycota</taxon>
        <taxon>Pezizomycotina</taxon>
        <taxon>Dothideomycetes</taxon>
        <taxon>Dothideomycetidae</taxon>
        <taxon>Mycosphaerellales</taxon>
        <taxon>Mycosphaerellaceae</taxon>
        <taxon>Zasmidium</taxon>
    </lineage>
</organism>
<protein>
    <recommendedName>
        <fullName evidence="2">Heterokaryon incompatibility domain-containing protein</fullName>
    </recommendedName>
</protein>
<dbReference type="Proteomes" id="UP001305779">
    <property type="component" value="Unassembled WGS sequence"/>
</dbReference>
<dbReference type="PANTHER" id="PTHR33112">
    <property type="entry name" value="DOMAIN PROTEIN, PUTATIVE-RELATED"/>
    <property type="match status" value="1"/>
</dbReference>
<keyword evidence="4" id="KW-1185">Reference proteome</keyword>
<dbReference type="PANTHER" id="PTHR33112:SF16">
    <property type="entry name" value="HETEROKARYON INCOMPATIBILITY DOMAIN-CONTAINING PROTEIN"/>
    <property type="match status" value="1"/>
</dbReference>
<dbReference type="InterPro" id="IPR010730">
    <property type="entry name" value="HET"/>
</dbReference>
<evidence type="ECO:0000313" key="3">
    <source>
        <dbReference type="EMBL" id="KAK4500926.1"/>
    </source>
</evidence>
<evidence type="ECO:0000256" key="1">
    <source>
        <dbReference type="SAM" id="SignalP"/>
    </source>
</evidence>
<gene>
    <name evidence="3" type="ORF">PRZ48_009118</name>
</gene>
<comment type="caution">
    <text evidence="3">The sequence shown here is derived from an EMBL/GenBank/DDBJ whole genome shotgun (WGS) entry which is preliminary data.</text>
</comment>
<feature type="signal peptide" evidence="1">
    <location>
        <begin position="1"/>
        <end position="28"/>
    </location>
</feature>